<reference evidence="4 5" key="1">
    <citation type="submission" date="2023-03" db="EMBL/GenBank/DDBJ databases">
        <title>Draft assemblies of triclosan tolerant bacteria isolated from returned activated sludge.</title>
        <authorList>
            <person name="Van Hamelsveld S."/>
        </authorList>
    </citation>
    <scope>NUCLEOTIDE SEQUENCE [LARGE SCALE GENOMIC DNA]</scope>
    <source>
        <strain evidence="4 5">GW210010_S58</strain>
    </source>
</reference>
<gene>
    <name evidence="4" type="ORF">P3W85_07625</name>
</gene>
<evidence type="ECO:0000313" key="4">
    <source>
        <dbReference type="EMBL" id="MDF3832814.1"/>
    </source>
</evidence>
<keyword evidence="5" id="KW-1185">Reference proteome</keyword>
<dbReference type="Pfam" id="PF21001">
    <property type="entry name" value="YqiJ_N"/>
    <property type="match status" value="1"/>
</dbReference>
<comment type="caution">
    <text evidence="4">The sequence shown here is derived from an EMBL/GenBank/DDBJ whole genome shotgun (WGS) entry which is preliminary data.</text>
</comment>
<evidence type="ECO:0000313" key="5">
    <source>
        <dbReference type="Proteomes" id="UP001216674"/>
    </source>
</evidence>
<keyword evidence="1" id="KW-1133">Transmembrane helix</keyword>
<accession>A0ABT6AJN2</accession>
<evidence type="ECO:0000256" key="1">
    <source>
        <dbReference type="SAM" id="Phobius"/>
    </source>
</evidence>
<evidence type="ECO:0000259" key="3">
    <source>
        <dbReference type="Pfam" id="PF21001"/>
    </source>
</evidence>
<proteinExistence type="predicted"/>
<feature type="domain" description="Inner membrane protein YqiJ OB-fold" evidence="2">
    <location>
        <begin position="148"/>
        <end position="211"/>
    </location>
</feature>
<dbReference type="EMBL" id="JARJLM010000130">
    <property type="protein sequence ID" value="MDF3832814.1"/>
    <property type="molecule type" value="Genomic_DNA"/>
</dbReference>
<feature type="transmembrane region" description="Helical" evidence="1">
    <location>
        <begin position="12"/>
        <end position="34"/>
    </location>
</feature>
<sequence>MNQLLLPGNAPFVVAIGLMMVIGMLEALAMLLGFGLSQHADSFLVTHFAIDHTDAATADAGAVGQFLGWLHVGRVPLLMLVVLFLMGFAIVGLVLQWAMGAVAGHLLPVPIAVGLATLGALPFVRQTGALVARYFPQDESSAVSELDFVGRVAQVTVGEAAAGNPAEARLMDEYGQPHYIRVEPDQPDQRFPRGESVLIVARVSGTLYRVIANPRPDLL</sequence>
<dbReference type="InterPro" id="IPR010840">
    <property type="entry name" value="YqiJ_OB"/>
</dbReference>
<protein>
    <submittedName>
        <fullName evidence="4">YqiJ family protein</fullName>
    </submittedName>
</protein>
<name>A0ABT6AJN2_9BURK</name>
<keyword evidence="1" id="KW-0472">Membrane</keyword>
<dbReference type="Proteomes" id="UP001216674">
    <property type="component" value="Unassembled WGS sequence"/>
</dbReference>
<keyword evidence="1" id="KW-0812">Transmembrane</keyword>
<feature type="domain" description="Inner membrane protein YqiJ N-terminal" evidence="3">
    <location>
        <begin position="9"/>
        <end position="125"/>
    </location>
</feature>
<dbReference type="InterPro" id="IPR048376">
    <property type="entry name" value="YqiJ_N"/>
</dbReference>
<evidence type="ECO:0000259" key="2">
    <source>
        <dbReference type="Pfam" id="PF07290"/>
    </source>
</evidence>
<dbReference type="RefSeq" id="WP_276264322.1">
    <property type="nucleotide sequence ID" value="NZ_JARJLM010000130.1"/>
</dbReference>
<feature type="transmembrane region" description="Helical" evidence="1">
    <location>
        <begin position="77"/>
        <end position="99"/>
    </location>
</feature>
<organism evidence="4 5">
    <name type="scientific">Cupriavidus basilensis</name>
    <dbReference type="NCBI Taxonomy" id="68895"/>
    <lineage>
        <taxon>Bacteria</taxon>
        <taxon>Pseudomonadati</taxon>
        <taxon>Pseudomonadota</taxon>
        <taxon>Betaproteobacteria</taxon>
        <taxon>Burkholderiales</taxon>
        <taxon>Burkholderiaceae</taxon>
        <taxon>Cupriavidus</taxon>
    </lineage>
</organism>
<feature type="transmembrane region" description="Helical" evidence="1">
    <location>
        <begin position="105"/>
        <end position="124"/>
    </location>
</feature>
<dbReference type="Pfam" id="PF07290">
    <property type="entry name" value="YqiJ_OB"/>
    <property type="match status" value="1"/>
</dbReference>